<dbReference type="EMBL" id="JAPZBU010000012">
    <property type="protein sequence ID" value="KAJ5376570.1"/>
    <property type="molecule type" value="Genomic_DNA"/>
</dbReference>
<dbReference type="Pfam" id="PF24883">
    <property type="entry name" value="NPHP3_N"/>
    <property type="match status" value="1"/>
</dbReference>
<evidence type="ECO:0000259" key="5">
    <source>
        <dbReference type="Pfam" id="PF24883"/>
    </source>
</evidence>
<dbReference type="PRINTS" id="PR01415">
    <property type="entry name" value="ANKYRIN"/>
</dbReference>
<proteinExistence type="predicted"/>
<dbReference type="SUPFAM" id="SSF48403">
    <property type="entry name" value="Ankyrin repeat"/>
    <property type="match status" value="1"/>
</dbReference>
<evidence type="ECO:0000256" key="3">
    <source>
        <dbReference type="SAM" id="MobiDB-lite"/>
    </source>
</evidence>
<dbReference type="Pfam" id="PF12796">
    <property type="entry name" value="Ank_2"/>
    <property type="match status" value="1"/>
</dbReference>
<keyword evidence="7" id="KW-1185">Reference proteome</keyword>
<dbReference type="InterPro" id="IPR056884">
    <property type="entry name" value="NPHP3-like_N"/>
</dbReference>
<dbReference type="PANTHER" id="PTHR10039">
    <property type="entry name" value="AMELOGENIN"/>
    <property type="match status" value="1"/>
</dbReference>
<keyword evidence="2" id="KW-0040">ANK repeat</keyword>
<evidence type="ECO:0008006" key="8">
    <source>
        <dbReference type="Google" id="ProtNLM"/>
    </source>
</evidence>
<keyword evidence="1" id="KW-0677">Repeat</keyword>
<dbReference type="GeneID" id="81377073"/>
<dbReference type="Pfam" id="PF22939">
    <property type="entry name" value="WHD_GPIID"/>
    <property type="match status" value="1"/>
</dbReference>
<dbReference type="PROSITE" id="PS50297">
    <property type="entry name" value="ANK_REP_REGION"/>
    <property type="match status" value="3"/>
</dbReference>
<dbReference type="InterPro" id="IPR036770">
    <property type="entry name" value="Ankyrin_rpt-contain_sf"/>
</dbReference>
<name>A0A9W9VEJ0_9EURO</name>
<evidence type="ECO:0000313" key="6">
    <source>
        <dbReference type="EMBL" id="KAJ5376570.1"/>
    </source>
</evidence>
<reference evidence="6" key="1">
    <citation type="submission" date="2022-12" db="EMBL/GenBank/DDBJ databases">
        <authorList>
            <person name="Petersen C."/>
        </authorList>
    </citation>
    <scope>NUCLEOTIDE SEQUENCE</scope>
    <source>
        <strain evidence="6">IBT 29677</strain>
    </source>
</reference>
<feature type="domain" description="GPI inositol-deacylase winged helix" evidence="4">
    <location>
        <begin position="398"/>
        <end position="472"/>
    </location>
</feature>
<dbReference type="OrthoDB" id="7464126at2759"/>
<dbReference type="Gene3D" id="1.25.40.20">
    <property type="entry name" value="Ankyrin repeat-containing domain"/>
    <property type="match status" value="1"/>
</dbReference>
<feature type="repeat" description="ANK" evidence="2">
    <location>
        <begin position="691"/>
        <end position="730"/>
    </location>
</feature>
<organism evidence="6 7">
    <name type="scientific">Penicillium cosmopolitanum</name>
    <dbReference type="NCBI Taxonomy" id="1131564"/>
    <lineage>
        <taxon>Eukaryota</taxon>
        <taxon>Fungi</taxon>
        <taxon>Dikarya</taxon>
        <taxon>Ascomycota</taxon>
        <taxon>Pezizomycotina</taxon>
        <taxon>Eurotiomycetes</taxon>
        <taxon>Eurotiomycetidae</taxon>
        <taxon>Eurotiales</taxon>
        <taxon>Aspergillaceae</taxon>
        <taxon>Penicillium</taxon>
    </lineage>
</organism>
<protein>
    <recommendedName>
        <fullName evidence="8">NWD NACHT-NTPase N-terminal domain-containing protein</fullName>
    </recommendedName>
</protein>
<evidence type="ECO:0000313" key="7">
    <source>
        <dbReference type="Proteomes" id="UP001147747"/>
    </source>
</evidence>
<dbReference type="RefSeq" id="XP_056481600.1">
    <property type="nucleotide sequence ID" value="XM_056638093.1"/>
</dbReference>
<reference evidence="6" key="2">
    <citation type="journal article" date="2023" name="IMA Fungus">
        <title>Comparative genomic study of the Penicillium genus elucidates a diverse pangenome and 15 lateral gene transfer events.</title>
        <authorList>
            <person name="Petersen C."/>
            <person name="Sorensen T."/>
            <person name="Nielsen M.R."/>
            <person name="Sondergaard T.E."/>
            <person name="Sorensen J.L."/>
            <person name="Fitzpatrick D.A."/>
            <person name="Frisvad J.C."/>
            <person name="Nielsen K.L."/>
        </authorList>
    </citation>
    <scope>NUCLEOTIDE SEQUENCE</scope>
    <source>
        <strain evidence="6">IBT 29677</strain>
    </source>
</reference>
<gene>
    <name evidence="6" type="ORF">N7509_013456</name>
</gene>
<evidence type="ECO:0000256" key="1">
    <source>
        <dbReference type="ARBA" id="ARBA00022737"/>
    </source>
</evidence>
<dbReference type="AlphaFoldDB" id="A0A9W9VEJ0"/>
<dbReference type="PANTHER" id="PTHR10039:SF16">
    <property type="entry name" value="GPI INOSITOL-DEACYLASE"/>
    <property type="match status" value="1"/>
</dbReference>
<feature type="repeat" description="ANK" evidence="2">
    <location>
        <begin position="616"/>
        <end position="648"/>
    </location>
</feature>
<feature type="region of interest" description="Disordered" evidence="3">
    <location>
        <begin position="768"/>
        <end position="788"/>
    </location>
</feature>
<dbReference type="InterPro" id="IPR054471">
    <property type="entry name" value="GPIID_WHD"/>
</dbReference>
<comment type="caution">
    <text evidence="6">The sequence shown here is derived from an EMBL/GenBank/DDBJ whole genome shotgun (WGS) entry which is preliminary data.</text>
</comment>
<feature type="repeat" description="ANK" evidence="2">
    <location>
        <begin position="658"/>
        <end position="690"/>
    </location>
</feature>
<accession>A0A9W9VEJ0</accession>
<feature type="compositionally biased region" description="Acidic residues" evidence="3">
    <location>
        <begin position="773"/>
        <end position="788"/>
    </location>
</feature>
<evidence type="ECO:0000259" key="4">
    <source>
        <dbReference type="Pfam" id="PF22939"/>
    </source>
</evidence>
<dbReference type="Proteomes" id="UP001147747">
    <property type="component" value="Unassembled WGS sequence"/>
</dbReference>
<sequence>MTGPGAYLPPHGQSDLWVEAIKELDDEDKSLIWPHATEKLTVLDDVLVSAKNRQAECEKKRWKYTKRDGTEVELRQIFDKIVQKVSQFKELGDSVAALDSTHLAVPWRAIKLILQVAVKDSEYLQVVYEGIEMFSVFIPRYTVFEILYLKSDSRIKTILQSQMVALYAKRIVKSLLQMYNDFKVLMDEIQKQQVIVDDLARLVDSENSQEENRTVLKKLEAVTNAQNILKGKDPKARRKRIYSTGFLQFRTVGTIKDFEQTACQTVGSRFFNDPNQGTTTICIDAIDECDTTRRTNFLNLIRTLLHDAKGRVKILLSSRPSSDISARLKSLKFLSIDAGQNQQDIERFLWIKLQVTLLTDHNQILFESDILQRCRTLPEGLSQLYETIYSNIEQACYMARKVAFTLFRWLLCANAPISKHDLMGAVSYYVTGQRDSLTESMIQDSCSNLVMFDEDLNTFRFIHTSVKDFFEEKPGFNLQKRHAIAADVCLKIISDGIPALEDLSLERSSLQCYVILYWASHIENSGQQQSTEKIKDALNGLFIRDRNAKPWFRQWLPQVEPVSQILDWSDPFKDKIIQPLSSPDRPFFTACTFGFSEIAQRHSKAKPELVRKKNTMGATGLHLASQYGHLMVVKELLDGPIRPNRTSPGSNIEMEDSKGTTALHLAAQNLNQEVAAFLLDKGANVESRDYQGQTPLHFLFFRRVVKSCDDFLAMLRLLVERGADINARTTDGKTVLVMLEGARNFSEFRRRIEAELLVLGFGDVEEVKGGINEQEDPEEEDDDSSDEQEVYWDAEVAKWYSNGKNEA</sequence>
<dbReference type="PROSITE" id="PS50088">
    <property type="entry name" value="ANK_REPEAT"/>
    <property type="match status" value="3"/>
</dbReference>
<evidence type="ECO:0000256" key="2">
    <source>
        <dbReference type="PROSITE-ProRule" id="PRU00023"/>
    </source>
</evidence>
<feature type="domain" description="Nephrocystin 3-like N-terminal" evidence="5">
    <location>
        <begin position="269"/>
        <end position="319"/>
    </location>
</feature>
<dbReference type="SMART" id="SM00248">
    <property type="entry name" value="ANK"/>
    <property type="match status" value="3"/>
</dbReference>
<dbReference type="InterPro" id="IPR002110">
    <property type="entry name" value="Ankyrin_rpt"/>
</dbReference>